<feature type="compositionally biased region" description="Low complexity" evidence="1">
    <location>
        <begin position="261"/>
        <end position="280"/>
    </location>
</feature>
<keyword evidence="2" id="KW-0472">Membrane</keyword>
<evidence type="ECO:0000256" key="1">
    <source>
        <dbReference type="SAM" id="MobiDB-lite"/>
    </source>
</evidence>
<dbReference type="EMBL" id="JADGJH010001050">
    <property type="protein sequence ID" value="KAJ3119540.1"/>
    <property type="molecule type" value="Genomic_DNA"/>
</dbReference>
<evidence type="ECO:0000256" key="2">
    <source>
        <dbReference type="SAM" id="Phobius"/>
    </source>
</evidence>
<dbReference type="Proteomes" id="UP001211907">
    <property type="component" value="Unassembled WGS sequence"/>
</dbReference>
<evidence type="ECO:0000313" key="4">
    <source>
        <dbReference type="Proteomes" id="UP001211907"/>
    </source>
</evidence>
<proteinExistence type="predicted"/>
<evidence type="ECO:0000313" key="3">
    <source>
        <dbReference type="EMBL" id="KAJ3119540.1"/>
    </source>
</evidence>
<accession>A0AAD5SYP0</accession>
<sequence>MKPQRDYVSAKSIALELQLLENDSALLAKVSGPENQSPVINPQQLYPKSAEIKETVTNIHASLDDADFGDGALINNQFSFNIAESGTSSISSVDINEFSAQQNVTIVENTVNQESVVFSGNLSDARISNFKTDNGNKPSPNAEFSEKKTIAVGESVLESETEITPPKSRKPLFPTIFGFGSDAKPVEIEKAEINQITMVGVVLENPIESVNSSIFAADDNISNPSTVTSVMNSALSKAVIAPTSDDNALYKIVSDEFEAKPSLSNPGSNSNESSPAPSLPRIGRKLRSGRAFFTYTNGVNKKLSFSLNSDPTFATETASSNLEIINTAVVSPGLESPVLDNLAGDSQIVEKAVDLTSMWPFANDFNLTLDELPLNGDERKIQPKDGLVVASSVSISKSPLVSPRLNFSFLPTSLDKENVSVFELHSDYQPASVTFEYSGENVGLNLVTCDINTSEPIFDSQVKETSKDSTISPAFKNISIYPSSSPIVELSGSINGSYEVFPTQFELQKSSSVVETAVLSEASNTTELNFKTSSTSQLQDTNVSVDTGIMEVPTTAVNAVDVLKIESNTQSELHLKTSETTTSVRLFATNLSSSEDSTEPKSLEMSDAIVSLHALNIESVEEIQSELYSEILDAINNLTCNVADSRLPGNKNIANFECQDPSAQPASVCSYNSGLTQQADVLGSEGLNSEVTKVSNQTENNVSVSILSEEQNVKSPFPIPEILTTSTETSKIVDCGTVNQISGSKFDLDKRENNTVSESVSMEQKLEPFEQTVQAKQISVAKSLKQKISISEDIFFDVLRVFAIFILAIYVLNQTLGEVVRAILSLSVEKFDPIWIGSLFLPLTVFVFVFTFL</sequence>
<protein>
    <submittedName>
        <fullName evidence="3">Uncharacterized protein</fullName>
    </submittedName>
</protein>
<organism evidence="3 4">
    <name type="scientific">Physocladia obscura</name>
    <dbReference type="NCBI Taxonomy" id="109957"/>
    <lineage>
        <taxon>Eukaryota</taxon>
        <taxon>Fungi</taxon>
        <taxon>Fungi incertae sedis</taxon>
        <taxon>Chytridiomycota</taxon>
        <taxon>Chytridiomycota incertae sedis</taxon>
        <taxon>Chytridiomycetes</taxon>
        <taxon>Chytridiales</taxon>
        <taxon>Chytriomycetaceae</taxon>
        <taxon>Physocladia</taxon>
    </lineage>
</organism>
<name>A0AAD5SYP0_9FUNG</name>
<dbReference type="AlphaFoldDB" id="A0AAD5SYP0"/>
<comment type="caution">
    <text evidence="3">The sequence shown here is derived from an EMBL/GenBank/DDBJ whole genome shotgun (WGS) entry which is preliminary data.</text>
</comment>
<keyword evidence="2" id="KW-0812">Transmembrane</keyword>
<feature type="transmembrane region" description="Helical" evidence="2">
    <location>
        <begin position="834"/>
        <end position="852"/>
    </location>
</feature>
<feature type="transmembrane region" description="Helical" evidence="2">
    <location>
        <begin position="794"/>
        <end position="813"/>
    </location>
</feature>
<feature type="region of interest" description="Disordered" evidence="1">
    <location>
        <begin position="260"/>
        <end position="282"/>
    </location>
</feature>
<gene>
    <name evidence="3" type="ORF">HK100_000269</name>
</gene>
<keyword evidence="4" id="KW-1185">Reference proteome</keyword>
<keyword evidence="2" id="KW-1133">Transmembrane helix</keyword>
<reference evidence="3" key="1">
    <citation type="submission" date="2020-05" db="EMBL/GenBank/DDBJ databases">
        <title>Phylogenomic resolution of chytrid fungi.</title>
        <authorList>
            <person name="Stajich J.E."/>
            <person name="Amses K."/>
            <person name="Simmons R."/>
            <person name="Seto K."/>
            <person name="Myers J."/>
            <person name="Bonds A."/>
            <person name="Quandt C.A."/>
            <person name="Barry K."/>
            <person name="Liu P."/>
            <person name="Grigoriev I."/>
            <person name="Longcore J.E."/>
            <person name="James T.Y."/>
        </authorList>
    </citation>
    <scope>NUCLEOTIDE SEQUENCE</scope>
    <source>
        <strain evidence="3">JEL0513</strain>
    </source>
</reference>